<keyword evidence="1" id="KW-0812">Transmembrane</keyword>
<feature type="transmembrane region" description="Helical" evidence="1">
    <location>
        <begin position="189"/>
        <end position="210"/>
    </location>
</feature>
<feature type="transmembrane region" description="Helical" evidence="1">
    <location>
        <begin position="146"/>
        <end position="169"/>
    </location>
</feature>
<evidence type="ECO:0000313" key="2">
    <source>
        <dbReference type="EMBL" id="GEP11856.1"/>
    </source>
</evidence>
<gene>
    <name evidence="2" type="ORF">MGN01_37010</name>
</gene>
<organism evidence="2 3">
    <name type="scientific">Methylobacterium gnaphalii</name>
    <dbReference type="NCBI Taxonomy" id="1010610"/>
    <lineage>
        <taxon>Bacteria</taxon>
        <taxon>Pseudomonadati</taxon>
        <taxon>Pseudomonadota</taxon>
        <taxon>Alphaproteobacteria</taxon>
        <taxon>Hyphomicrobiales</taxon>
        <taxon>Methylobacteriaceae</taxon>
        <taxon>Methylobacterium</taxon>
    </lineage>
</organism>
<evidence type="ECO:0000256" key="1">
    <source>
        <dbReference type="SAM" id="Phobius"/>
    </source>
</evidence>
<dbReference type="EMBL" id="BJZV01000024">
    <property type="protein sequence ID" value="GEP11856.1"/>
    <property type="molecule type" value="Genomic_DNA"/>
</dbReference>
<keyword evidence="1" id="KW-0472">Membrane</keyword>
<dbReference type="PANTHER" id="PTHR34219:SF6">
    <property type="entry name" value="BLR3280 PROTEIN"/>
    <property type="match status" value="1"/>
</dbReference>
<dbReference type="RefSeq" id="WP_306437198.1">
    <property type="nucleotide sequence ID" value="NZ_BJZV01000024.1"/>
</dbReference>
<evidence type="ECO:0000313" key="3">
    <source>
        <dbReference type="Proteomes" id="UP000321750"/>
    </source>
</evidence>
<sequence>MSPDAALAASGVARPPASFAIEMRGGEPVYRLAAPSAEPETISARTGRSVGPAHAAEALAAAGGQGSVELVERDQWTVTQRYNRLRPFHKIIVGDAAGTELYVSEKTGELAQRTTRFERGWNWIGAVVHWIYVTPLRAQPDLWHDVVVWISGTACLGAMSGMVLGIWRLRLSRRYPHGTVTPYRGAARWHHLFGIAGGATLTTFIVSGWLSMNPNTWFNPRTPPPDWLSAYAGEGSSIGLDPSALRERAAADAKVLRFTRLGGRWLIQSLGSDSGAVTGADGAALSESEILRAAVRAVPAPTPPTVERLTAYDMYWYAVHGDRPLPVLRLRFDDEAATWLHIDPATGGILDRLDRSGRLDRWLFSALHRFDLPLLLEHPPVREALHWLLNGLAAVITLTGLIIGWRRLMKSKPRSVRRPA</sequence>
<dbReference type="AlphaFoldDB" id="A0A512JPG7"/>
<protein>
    <recommendedName>
        <fullName evidence="4">Peptidase</fullName>
    </recommendedName>
</protein>
<proteinExistence type="predicted"/>
<dbReference type="InterPro" id="IPR005625">
    <property type="entry name" value="PepSY-ass_TM"/>
</dbReference>
<comment type="caution">
    <text evidence="2">The sequence shown here is derived from an EMBL/GenBank/DDBJ whole genome shotgun (WGS) entry which is preliminary data.</text>
</comment>
<keyword evidence="1" id="KW-1133">Transmembrane helix</keyword>
<reference evidence="2 3" key="1">
    <citation type="submission" date="2019-07" db="EMBL/GenBank/DDBJ databases">
        <title>Whole genome shotgun sequence of Methylobacterium gnaphalii NBRC 107716.</title>
        <authorList>
            <person name="Hosoyama A."/>
            <person name="Uohara A."/>
            <person name="Ohji S."/>
            <person name="Ichikawa N."/>
        </authorList>
    </citation>
    <scope>NUCLEOTIDE SEQUENCE [LARGE SCALE GENOMIC DNA]</scope>
    <source>
        <strain evidence="2 3">NBRC 107716</strain>
    </source>
</reference>
<dbReference type="Proteomes" id="UP000321750">
    <property type="component" value="Unassembled WGS sequence"/>
</dbReference>
<feature type="transmembrane region" description="Helical" evidence="1">
    <location>
        <begin position="384"/>
        <end position="405"/>
    </location>
</feature>
<dbReference type="PANTHER" id="PTHR34219">
    <property type="entry name" value="IRON-REGULATED INNER MEMBRANE PROTEIN-RELATED"/>
    <property type="match status" value="1"/>
</dbReference>
<keyword evidence="3" id="KW-1185">Reference proteome</keyword>
<accession>A0A512JPG7</accession>
<name>A0A512JPG7_9HYPH</name>
<evidence type="ECO:0008006" key="4">
    <source>
        <dbReference type="Google" id="ProtNLM"/>
    </source>
</evidence>